<gene>
    <name evidence="7" type="ORF">BC793_107107</name>
</gene>
<keyword evidence="1" id="KW-0285">Flavoprotein</keyword>
<feature type="domain" description="Luciferase-like" evidence="6">
    <location>
        <begin position="31"/>
        <end position="274"/>
    </location>
</feature>
<evidence type="ECO:0000256" key="5">
    <source>
        <dbReference type="SAM" id="MobiDB-lite"/>
    </source>
</evidence>
<dbReference type="InterPro" id="IPR036661">
    <property type="entry name" value="Luciferase-like_sf"/>
</dbReference>
<evidence type="ECO:0000256" key="1">
    <source>
        <dbReference type="ARBA" id="ARBA00022630"/>
    </source>
</evidence>
<dbReference type="EMBL" id="QGGR01000007">
    <property type="protein sequence ID" value="PWK47497.1"/>
    <property type="molecule type" value="Genomic_DNA"/>
</dbReference>
<dbReference type="RefSeq" id="WP_109593613.1">
    <property type="nucleotide sequence ID" value="NZ_BONA01000045.1"/>
</dbReference>
<keyword evidence="3" id="KW-0560">Oxidoreductase</keyword>
<keyword evidence="4" id="KW-0503">Monooxygenase</keyword>
<accession>A0A316FZC0</accession>
<reference evidence="7 8" key="1">
    <citation type="submission" date="2018-05" db="EMBL/GenBank/DDBJ databases">
        <title>Genomic Encyclopedia of Archaeal and Bacterial Type Strains, Phase II (KMG-II): from individual species to whole genera.</title>
        <authorList>
            <person name="Goeker M."/>
        </authorList>
    </citation>
    <scope>NUCLEOTIDE SEQUENCE [LARGE SCALE GENOMIC DNA]</scope>
    <source>
        <strain evidence="7 8">DSM 45184</strain>
    </source>
</reference>
<dbReference type="InterPro" id="IPR019952">
    <property type="entry name" value="F420_OxRdatse_Rv1855c_pred"/>
</dbReference>
<name>A0A316FZC0_9ACTN</name>
<evidence type="ECO:0000313" key="7">
    <source>
        <dbReference type="EMBL" id="PWK47497.1"/>
    </source>
</evidence>
<evidence type="ECO:0000313" key="8">
    <source>
        <dbReference type="Proteomes" id="UP000245697"/>
    </source>
</evidence>
<dbReference type="PANTHER" id="PTHR42847:SF8">
    <property type="entry name" value="CONSERVED PROTEIN"/>
    <property type="match status" value="1"/>
</dbReference>
<dbReference type="InterPro" id="IPR011251">
    <property type="entry name" value="Luciferase-like_dom"/>
</dbReference>
<feature type="region of interest" description="Disordered" evidence="5">
    <location>
        <begin position="1"/>
        <end position="25"/>
    </location>
</feature>
<organism evidence="7 8">
    <name type="scientific">Actinoplanes xinjiangensis</name>
    <dbReference type="NCBI Taxonomy" id="512350"/>
    <lineage>
        <taxon>Bacteria</taxon>
        <taxon>Bacillati</taxon>
        <taxon>Actinomycetota</taxon>
        <taxon>Actinomycetes</taxon>
        <taxon>Micromonosporales</taxon>
        <taxon>Micromonosporaceae</taxon>
        <taxon>Actinoplanes</taxon>
    </lineage>
</organism>
<comment type="caution">
    <text evidence="7">The sequence shown here is derived from an EMBL/GenBank/DDBJ whole genome shotgun (WGS) entry which is preliminary data.</text>
</comment>
<keyword evidence="8" id="KW-1185">Reference proteome</keyword>
<dbReference type="GO" id="GO:0008726">
    <property type="term" value="F:alkanesulfonate monooxygenase activity"/>
    <property type="evidence" value="ECO:0007669"/>
    <property type="project" value="TreeGrafter"/>
</dbReference>
<dbReference type="Proteomes" id="UP000245697">
    <property type="component" value="Unassembled WGS sequence"/>
</dbReference>
<dbReference type="PANTHER" id="PTHR42847">
    <property type="entry name" value="ALKANESULFONATE MONOOXYGENASE"/>
    <property type="match status" value="1"/>
</dbReference>
<dbReference type="Gene3D" id="3.20.20.30">
    <property type="entry name" value="Luciferase-like domain"/>
    <property type="match status" value="1"/>
</dbReference>
<evidence type="ECO:0000256" key="3">
    <source>
        <dbReference type="ARBA" id="ARBA00023002"/>
    </source>
</evidence>
<evidence type="ECO:0000256" key="4">
    <source>
        <dbReference type="ARBA" id="ARBA00023033"/>
    </source>
</evidence>
<proteinExistence type="predicted"/>
<dbReference type="GO" id="GO:0046306">
    <property type="term" value="P:alkanesulfonate catabolic process"/>
    <property type="evidence" value="ECO:0007669"/>
    <property type="project" value="TreeGrafter"/>
</dbReference>
<keyword evidence="2" id="KW-0288">FMN</keyword>
<sequence>MVSLNENQRQDRTEAEGPSGQPKHDSVIKLGYQIPNFTYPGIGVENLFDTVAAQAREAEANGFDTVLVMDHLYQLPGIGPAENAMLEAYTTLGALASATSTIQLSTLVTGNTYRNPALLAKTVTTLDVVSKGRAILGIGAGWFELEHDAYGFEFGSFGQRFERLEEALKIITPMLKGEPASLDGKWYTARSAMNNPRLRPHVPVMLGGQGEQKTFRLAARFADHMNIICDIDDLARKVSVLRERCEEIGRDPATLATSYLVMGMVGENEKEAAELGETIPEDRRNRAFIGTPEQVADQIQERVLGAGIGGITINLIRNGHRPGVVASVGAALKPLVK</sequence>
<dbReference type="SUPFAM" id="SSF51679">
    <property type="entry name" value="Bacterial luciferase-like"/>
    <property type="match status" value="1"/>
</dbReference>
<dbReference type="NCBIfam" id="TIGR03560">
    <property type="entry name" value="F420_Rv1855c"/>
    <property type="match status" value="1"/>
</dbReference>
<evidence type="ECO:0000259" key="6">
    <source>
        <dbReference type="Pfam" id="PF00296"/>
    </source>
</evidence>
<dbReference type="Pfam" id="PF00296">
    <property type="entry name" value="Bac_luciferase"/>
    <property type="match status" value="1"/>
</dbReference>
<protein>
    <submittedName>
        <fullName evidence="7">F420-dependent oxidoreductase-like protein</fullName>
    </submittedName>
</protein>
<evidence type="ECO:0000256" key="2">
    <source>
        <dbReference type="ARBA" id="ARBA00022643"/>
    </source>
</evidence>
<dbReference type="AlphaFoldDB" id="A0A316FZC0"/>
<dbReference type="InterPro" id="IPR050172">
    <property type="entry name" value="SsuD_RutA_monooxygenase"/>
</dbReference>
<dbReference type="OrthoDB" id="143323at2"/>